<protein>
    <recommendedName>
        <fullName evidence="4">Hydrophobin</fullName>
    </recommendedName>
</protein>
<evidence type="ECO:0000313" key="3">
    <source>
        <dbReference type="Proteomes" id="UP000663888"/>
    </source>
</evidence>
<accession>A0A8H3A5T5</accession>
<evidence type="ECO:0000313" key="2">
    <source>
        <dbReference type="EMBL" id="CAE6398805.1"/>
    </source>
</evidence>
<feature type="chain" id="PRO_5033985698" description="Hydrophobin" evidence="1">
    <location>
        <begin position="21"/>
        <end position="132"/>
    </location>
</feature>
<proteinExistence type="predicted"/>
<comment type="caution">
    <text evidence="2">The sequence shown here is derived from an EMBL/GenBank/DDBJ whole genome shotgun (WGS) entry which is preliminary data.</text>
</comment>
<gene>
    <name evidence="2" type="ORF">RDB_LOCUS2246</name>
</gene>
<name>A0A8H3A5T5_9AGAM</name>
<dbReference type="EMBL" id="CAJMWX010000058">
    <property type="protein sequence ID" value="CAE6398805.1"/>
    <property type="molecule type" value="Genomic_DNA"/>
</dbReference>
<dbReference type="AlphaFoldDB" id="A0A8H3A5T5"/>
<evidence type="ECO:0000256" key="1">
    <source>
        <dbReference type="SAM" id="SignalP"/>
    </source>
</evidence>
<reference evidence="2" key="1">
    <citation type="submission" date="2021-01" db="EMBL/GenBank/DDBJ databases">
        <authorList>
            <person name="Kaushik A."/>
        </authorList>
    </citation>
    <scope>NUCLEOTIDE SEQUENCE</scope>
    <source>
        <strain evidence="2">AG4-R118</strain>
    </source>
</reference>
<organism evidence="2 3">
    <name type="scientific">Rhizoctonia solani</name>
    <dbReference type="NCBI Taxonomy" id="456999"/>
    <lineage>
        <taxon>Eukaryota</taxon>
        <taxon>Fungi</taxon>
        <taxon>Dikarya</taxon>
        <taxon>Basidiomycota</taxon>
        <taxon>Agaricomycotina</taxon>
        <taxon>Agaricomycetes</taxon>
        <taxon>Cantharellales</taxon>
        <taxon>Ceratobasidiaceae</taxon>
        <taxon>Rhizoctonia</taxon>
    </lineage>
</organism>
<keyword evidence="1" id="KW-0732">Signal</keyword>
<evidence type="ECO:0008006" key="4">
    <source>
        <dbReference type="Google" id="ProtNLM"/>
    </source>
</evidence>
<dbReference type="Proteomes" id="UP000663888">
    <property type="component" value="Unassembled WGS sequence"/>
</dbReference>
<sequence length="132" mass="13911">MKNAFALLTGCVLLASTVISSPIAFPDDKDLMNDILSGECLPKDLVCRNHWNVKCCGTGAKMGLELGINIGMKAVKPEVKVTRGIAPEADDPTRVIEGILGGHGQGSTKLAIDAGVHKGMDTMTKLINKVPL</sequence>
<feature type="signal peptide" evidence="1">
    <location>
        <begin position="1"/>
        <end position="20"/>
    </location>
</feature>